<gene>
    <name evidence="2" type="ORF">TPR58_13730</name>
</gene>
<reference evidence="2 3" key="1">
    <citation type="submission" date="2024-05" db="EMBL/GenBank/DDBJ databases">
        <title>Sphingomonas sp. HF-S3 16S ribosomal RNA gene Genome sequencing and assembly.</title>
        <authorList>
            <person name="Lee H."/>
        </authorList>
    </citation>
    <scope>NUCLEOTIDE SEQUENCE [LARGE SCALE GENOMIC DNA]</scope>
    <source>
        <strain evidence="2 3">HF-S3</strain>
    </source>
</reference>
<comment type="caution">
    <text evidence="2">The sequence shown here is derived from an EMBL/GenBank/DDBJ whole genome shotgun (WGS) entry which is preliminary data.</text>
</comment>
<dbReference type="InterPro" id="IPR046232">
    <property type="entry name" value="DUF6265"/>
</dbReference>
<organism evidence="2 3">
    <name type="scientific">Sphingomonas rustica</name>
    <dbReference type="NCBI Taxonomy" id="3103142"/>
    <lineage>
        <taxon>Bacteria</taxon>
        <taxon>Pseudomonadati</taxon>
        <taxon>Pseudomonadota</taxon>
        <taxon>Alphaproteobacteria</taxon>
        <taxon>Sphingomonadales</taxon>
        <taxon>Sphingomonadaceae</taxon>
        <taxon>Sphingomonas</taxon>
    </lineage>
</organism>
<keyword evidence="3" id="KW-1185">Reference proteome</keyword>
<name>A0ABV0BBH7_9SPHN</name>
<sequence>MIGRGIGYGIALAAGAIMLGGAAPGQEYEQEGTALPGWMAGDWCTAGPADNRTCEHWSRPAGGMMLGASHELRQGSTRSFEYMRIVMENGVPVFSAQLNGRPPTAFKGAADGAGIRFVNEGHDYPQQVRYWREGDELVAEIALKDGTKPNRWRFVRQPR</sequence>
<evidence type="ECO:0000259" key="1">
    <source>
        <dbReference type="Pfam" id="PF19780"/>
    </source>
</evidence>
<protein>
    <submittedName>
        <fullName evidence="2">DUF6265 family protein</fullName>
    </submittedName>
</protein>
<proteinExistence type="predicted"/>
<dbReference type="EMBL" id="JBDIZK010000008">
    <property type="protein sequence ID" value="MEN3748231.1"/>
    <property type="molecule type" value="Genomic_DNA"/>
</dbReference>
<dbReference type="Pfam" id="PF19780">
    <property type="entry name" value="DUF6265"/>
    <property type="match status" value="1"/>
</dbReference>
<evidence type="ECO:0000313" key="2">
    <source>
        <dbReference type="EMBL" id="MEN3748231.1"/>
    </source>
</evidence>
<dbReference type="RefSeq" id="WP_346247249.1">
    <property type="nucleotide sequence ID" value="NZ_JBDIZK010000008.1"/>
</dbReference>
<evidence type="ECO:0000313" key="3">
    <source>
        <dbReference type="Proteomes" id="UP001427805"/>
    </source>
</evidence>
<accession>A0ABV0BBH7</accession>
<dbReference type="Proteomes" id="UP001427805">
    <property type="component" value="Unassembled WGS sequence"/>
</dbReference>
<feature type="domain" description="DUF6265" evidence="1">
    <location>
        <begin position="38"/>
        <end position="142"/>
    </location>
</feature>